<dbReference type="OrthoDB" id="410267at2759"/>
<dbReference type="EMBL" id="JAAAHW010000016">
    <property type="protein sequence ID" value="KAG0007066.1"/>
    <property type="molecule type" value="Genomic_DNA"/>
</dbReference>
<organism evidence="6 7">
    <name type="scientific">Modicella reniformis</name>
    <dbReference type="NCBI Taxonomy" id="1440133"/>
    <lineage>
        <taxon>Eukaryota</taxon>
        <taxon>Fungi</taxon>
        <taxon>Fungi incertae sedis</taxon>
        <taxon>Mucoromycota</taxon>
        <taxon>Mortierellomycotina</taxon>
        <taxon>Mortierellomycetes</taxon>
        <taxon>Mortierellales</taxon>
        <taxon>Mortierellaceae</taxon>
        <taxon>Modicella</taxon>
    </lineage>
</organism>
<keyword evidence="4" id="KW-1133">Transmembrane helix</keyword>
<dbReference type="InterPro" id="IPR011701">
    <property type="entry name" value="MFS"/>
</dbReference>
<accession>A0A9P6MLF7</accession>
<dbReference type="PANTHER" id="PTHR11360">
    <property type="entry name" value="MONOCARBOXYLATE TRANSPORTER"/>
    <property type="match status" value="1"/>
</dbReference>
<feature type="transmembrane region" description="Helical" evidence="4">
    <location>
        <begin position="72"/>
        <end position="90"/>
    </location>
</feature>
<dbReference type="PANTHER" id="PTHR11360:SF317">
    <property type="entry name" value="MAJOR FACILITATOR SUPERFAMILY (MFS) PROFILE DOMAIN-CONTAINING PROTEIN-RELATED"/>
    <property type="match status" value="1"/>
</dbReference>
<keyword evidence="4" id="KW-0812">Transmembrane</keyword>
<feature type="transmembrane region" description="Helical" evidence="4">
    <location>
        <begin position="233"/>
        <end position="255"/>
    </location>
</feature>
<feature type="transmembrane region" description="Helical" evidence="4">
    <location>
        <begin position="322"/>
        <end position="346"/>
    </location>
</feature>
<evidence type="ECO:0000256" key="1">
    <source>
        <dbReference type="ARBA" id="ARBA00004141"/>
    </source>
</evidence>
<feature type="region of interest" description="Disordered" evidence="3">
    <location>
        <begin position="150"/>
        <end position="177"/>
    </location>
</feature>
<evidence type="ECO:0000259" key="5">
    <source>
        <dbReference type="PROSITE" id="PS50850"/>
    </source>
</evidence>
<evidence type="ECO:0000256" key="2">
    <source>
        <dbReference type="ARBA" id="ARBA00006727"/>
    </source>
</evidence>
<dbReference type="GO" id="GO:0022857">
    <property type="term" value="F:transmembrane transporter activity"/>
    <property type="evidence" value="ECO:0007669"/>
    <property type="project" value="InterPro"/>
</dbReference>
<dbReference type="InterPro" id="IPR036259">
    <property type="entry name" value="MFS_trans_sf"/>
</dbReference>
<sequence length="508" mass="55046">MGPWLERNGPRKAGLLGATLFLIGNLVTAIGIHVKYISLVYLGYGIFGGLGLGISYISPVSALQKWFPDRRGVAAGLAVSGFGAGSIVMAKVPDPLSAAVGLPITFVILGCFYFAVMVACAFVFRIPPPGYVVNGLDVWARRVYDVDDASNAETGSRTETEQAALPRISIDDGSNSPVSPVSPVSATLTMVPSAPLSINTSRRGSTISAEQVSYDPSLSMSLMDAFQSREFRLMYIMLLANTMAGVVIISRLANITSDIFGYTKSDASTIVSINGGFNLVGRLAFASLSDRIGRKNSYLIMLGSQVVIIASLPVIMKTGTNWAFLMAIWILTSCYGGGFGCIPAFLCDMFGPSNVGPLHGVILTSWSLSSVGAGLLFTAVYNNLLQSGSFTVHDSYIYSVNLKWILVSVVFGLCITLFVRTGIRDRLLPNVQGELFHIRIFGRIARFGRFGMRWMTMEEEQQAWAVYVVQRQLEDDQGDDLHYVGGIVSEKERILDGEKTSHYAEQSY</sequence>
<evidence type="ECO:0000313" key="7">
    <source>
        <dbReference type="Proteomes" id="UP000749646"/>
    </source>
</evidence>
<feature type="transmembrane region" description="Helical" evidence="4">
    <location>
        <begin position="358"/>
        <end position="381"/>
    </location>
</feature>
<protein>
    <recommendedName>
        <fullName evidence="5">Major facilitator superfamily (MFS) profile domain-containing protein</fullName>
    </recommendedName>
</protein>
<name>A0A9P6MLF7_9FUNG</name>
<dbReference type="GO" id="GO:0016020">
    <property type="term" value="C:membrane"/>
    <property type="evidence" value="ECO:0007669"/>
    <property type="project" value="UniProtKB-SubCell"/>
</dbReference>
<feature type="transmembrane region" description="Helical" evidence="4">
    <location>
        <begin position="401"/>
        <end position="419"/>
    </location>
</feature>
<dbReference type="InterPro" id="IPR020846">
    <property type="entry name" value="MFS_dom"/>
</dbReference>
<dbReference type="InterPro" id="IPR050327">
    <property type="entry name" value="Proton-linked_MCT"/>
</dbReference>
<comment type="similarity">
    <text evidence="2">Belongs to the major facilitator superfamily. Monocarboxylate porter (TC 2.A.1.13) family.</text>
</comment>
<gene>
    <name evidence="6" type="ORF">BGZ65_009838</name>
</gene>
<comment type="caution">
    <text evidence="6">The sequence shown here is derived from an EMBL/GenBank/DDBJ whole genome shotgun (WGS) entry which is preliminary data.</text>
</comment>
<dbReference type="Proteomes" id="UP000749646">
    <property type="component" value="Unassembled WGS sequence"/>
</dbReference>
<reference evidence="6" key="1">
    <citation type="journal article" date="2020" name="Fungal Divers.">
        <title>Resolving the Mortierellaceae phylogeny through synthesis of multi-gene phylogenetics and phylogenomics.</title>
        <authorList>
            <person name="Vandepol N."/>
            <person name="Liber J."/>
            <person name="Desiro A."/>
            <person name="Na H."/>
            <person name="Kennedy M."/>
            <person name="Barry K."/>
            <person name="Grigoriev I.V."/>
            <person name="Miller A.N."/>
            <person name="O'Donnell K."/>
            <person name="Stajich J.E."/>
            <person name="Bonito G."/>
        </authorList>
    </citation>
    <scope>NUCLEOTIDE SEQUENCE</scope>
    <source>
        <strain evidence="6">MES-2147</strain>
    </source>
</reference>
<comment type="subcellular location">
    <subcellularLocation>
        <location evidence="1">Membrane</location>
        <topology evidence="1">Multi-pass membrane protein</topology>
    </subcellularLocation>
</comment>
<feature type="transmembrane region" description="Helical" evidence="4">
    <location>
        <begin position="267"/>
        <end position="285"/>
    </location>
</feature>
<dbReference type="Pfam" id="PF07690">
    <property type="entry name" value="MFS_1"/>
    <property type="match status" value="1"/>
</dbReference>
<evidence type="ECO:0000313" key="6">
    <source>
        <dbReference type="EMBL" id="KAG0007066.1"/>
    </source>
</evidence>
<dbReference type="PROSITE" id="PS50850">
    <property type="entry name" value="MFS"/>
    <property type="match status" value="1"/>
</dbReference>
<dbReference type="SUPFAM" id="SSF103473">
    <property type="entry name" value="MFS general substrate transporter"/>
    <property type="match status" value="1"/>
</dbReference>
<feature type="transmembrane region" description="Helical" evidence="4">
    <location>
        <begin position="102"/>
        <end position="124"/>
    </location>
</feature>
<proteinExistence type="inferred from homology"/>
<feature type="transmembrane region" description="Helical" evidence="4">
    <location>
        <begin position="39"/>
        <end position="60"/>
    </location>
</feature>
<keyword evidence="7" id="KW-1185">Reference proteome</keyword>
<dbReference type="AlphaFoldDB" id="A0A9P6MLF7"/>
<keyword evidence="4" id="KW-0472">Membrane</keyword>
<evidence type="ECO:0000256" key="3">
    <source>
        <dbReference type="SAM" id="MobiDB-lite"/>
    </source>
</evidence>
<evidence type="ECO:0000256" key="4">
    <source>
        <dbReference type="SAM" id="Phobius"/>
    </source>
</evidence>
<feature type="domain" description="Major facilitator superfamily (MFS) profile" evidence="5">
    <location>
        <begin position="1"/>
        <end position="424"/>
    </location>
</feature>
<dbReference type="Gene3D" id="1.20.1250.20">
    <property type="entry name" value="MFS general substrate transporter like domains"/>
    <property type="match status" value="2"/>
</dbReference>
<feature type="transmembrane region" description="Helical" evidence="4">
    <location>
        <begin position="297"/>
        <end position="316"/>
    </location>
</feature>